<gene>
    <name evidence="3" type="ORF">JY500_16905</name>
</gene>
<proteinExistence type="predicted"/>
<dbReference type="RefSeq" id="WP_206253903.1">
    <property type="nucleotide sequence ID" value="NZ_CP071060.1"/>
</dbReference>
<dbReference type="PANTHER" id="PTHR30336:SF4">
    <property type="entry name" value="ENVELOPE BIOGENESIS FACTOR ELYC"/>
    <property type="match status" value="1"/>
</dbReference>
<feature type="transmembrane region" description="Helical" evidence="1">
    <location>
        <begin position="44"/>
        <end position="66"/>
    </location>
</feature>
<feature type="domain" description="DUF218" evidence="2">
    <location>
        <begin position="84"/>
        <end position="247"/>
    </location>
</feature>
<keyword evidence="4" id="KW-1185">Reference proteome</keyword>
<dbReference type="Pfam" id="PF02698">
    <property type="entry name" value="DUF218"/>
    <property type="match status" value="1"/>
</dbReference>
<dbReference type="InterPro" id="IPR014729">
    <property type="entry name" value="Rossmann-like_a/b/a_fold"/>
</dbReference>
<dbReference type="CDD" id="cd06259">
    <property type="entry name" value="YdcF-like"/>
    <property type="match status" value="1"/>
</dbReference>
<dbReference type="InterPro" id="IPR003848">
    <property type="entry name" value="DUF218"/>
</dbReference>
<dbReference type="Gene3D" id="3.40.50.620">
    <property type="entry name" value="HUPs"/>
    <property type="match status" value="1"/>
</dbReference>
<reference evidence="3 4" key="1">
    <citation type="submission" date="2021-02" db="EMBL/GenBank/DDBJ databases">
        <title>Niveibacterium changnyeongensis HC41.</title>
        <authorList>
            <person name="Kang M."/>
        </authorList>
    </citation>
    <scope>NUCLEOTIDE SEQUENCE [LARGE SCALE GENOMIC DNA]</scope>
    <source>
        <strain evidence="3 4">HC41</strain>
    </source>
</reference>
<evidence type="ECO:0000259" key="2">
    <source>
        <dbReference type="Pfam" id="PF02698"/>
    </source>
</evidence>
<dbReference type="InterPro" id="IPR051599">
    <property type="entry name" value="Cell_Envelope_Assoc"/>
</dbReference>
<dbReference type="Proteomes" id="UP000663570">
    <property type="component" value="Chromosome"/>
</dbReference>
<protein>
    <submittedName>
        <fullName evidence="3">YdcF family protein</fullName>
    </submittedName>
</protein>
<organism evidence="3 4">
    <name type="scientific">Niveibacterium microcysteis</name>
    <dbReference type="NCBI Taxonomy" id="2811415"/>
    <lineage>
        <taxon>Bacteria</taxon>
        <taxon>Pseudomonadati</taxon>
        <taxon>Pseudomonadota</taxon>
        <taxon>Betaproteobacteria</taxon>
        <taxon>Rhodocyclales</taxon>
        <taxon>Rhodocyclaceae</taxon>
        <taxon>Niveibacterium</taxon>
    </lineage>
</organism>
<keyword evidence="1" id="KW-1133">Transmembrane helix</keyword>
<keyword evidence="1" id="KW-0812">Transmembrane</keyword>
<keyword evidence="1" id="KW-0472">Membrane</keyword>
<sequence>MEQLSILFIAKKLIGIFLLPPMLPLVIIAGGLLCQIWRPRAGRWIAWAGLGVGLLVCWPDSVAWLLRGLERDPPIAAAQLKQAQAIVILAGGRRSNAPELGGETVNRITLERVRYGARLARQTGLPVLVSGGSPTSGTSEAELMRRTLKEDFGIAARWVEGASLDTHENAVFSAKLLQPKGYTRVALVTHAAHMPRSVGEFERAGFTVYPAPTAYLGSHGGEAQALPALPSASSAYGGFYALHEWVGLIALRLRGQ</sequence>
<evidence type="ECO:0000313" key="4">
    <source>
        <dbReference type="Proteomes" id="UP000663570"/>
    </source>
</evidence>
<evidence type="ECO:0000256" key="1">
    <source>
        <dbReference type="SAM" id="Phobius"/>
    </source>
</evidence>
<feature type="transmembrane region" description="Helical" evidence="1">
    <location>
        <begin position="12"/>
        <end position="38"/>
    </location>
</feature>
<dbReference type="EMBL" id="CP071060">
    <property type="protein sequence ID" value="QSI76136.1"/>
    <property type="molecule type" value="Genomic_DNA"/>
</dbReference>
<dbReference type="PANTHER" id="PTHR30336">
    <property type="entry name" value="INNER MEMBRANE PROTEIN, PROBABLE PERMEASE"/>
    <property type="match status" value="1"/>
</dbReference>
<evidence type="ECO:0000313" key="3">
    <source>
        <dbReference type="EMBL" id="QSI76136.1"/>
    </source>
</evidence>
<name>A0ABX7M3X7_9RHOO</name>
<accession>A0ABX7M3X7</accession>